<protein>
    <submittedName>
        <fullName evidence="2">Uncharacterized protein</fullName>
    </submittedName>
</protein>
<evidence type="ECO:0000313" key="2">
    <source>
        <dbReference type="EMBL" id="KAK6633055.1"/>
    </source>
</evidence>
<name>A0AAN8Q358_POLSC</name>
<feature type="compositionally biased region" description="Basic and acidic residues" evidence="1">
    <location>
        <begin position="67"/>
        <end position="80"/>
    </location>
</feature>
<gene>
    <name evidence="2" type="ORF">RUM43_012798</name>
</gene>
<evidence type="ECO:0000256" key="1">
    <source>
        <dbReference type="SAM" id="MobiDB-lite"/>
    </source>
</evidence>
<dbReference type="EMBL" id="JAWJWE010000006">
    <property type="protein sequence ID" value="KAK6633055.1"/>
    <property type="molecule type" value="Genomic_DNA"/>
</dbReference>
<sequence length="137" mass="16068">MPRSKVLTLIDRSSASHARTERKYLKEENLKPNKIIEQENNLPKKTDKKRLRESYQKDMKKRRPKLHTRESTKEEDRTSTVEEEEEEEATTLLTKIRLLANEWNLDVKRGNEKEKGNYGGQPLKKIILLALLTAAKI</sequence>
<feature type="compositionally biased region" description="Basic and acidic residues" evidence="1">
    <location>
        <begin position="18"/>
        <end position="58"/>
    </location>
</feature>
<feature type="region of interest" description="Disordered" evidence="1">
    <location>
        <begin position="1"/>
        <end position="88"/>
    </location>
</feature>
<dbReference type="Proteomes" id="UP001372834">
    <property type="component" value="Unassembled WGS sequence"/>
</dbReference>
<dbReference type="AlphaFoldDB" id="A0AAN8Q358"/>
<evidence type="ECO:0000313" key="3">
    <source>
        <dbReference type="Proteomes" id="UP001372834"/>
    </source>
</evidence>
<organism evidence="2 3">
    <name type="scientific">Polyplax serrata</name>
    <name type="common">Common mouse louse</name>
    <dbReference type="NCBI Taxonomy" id="468196"/>
    <lineage>
        <taxon>Eukaryota</taxon>
        <taxon>Metazoa</taxon>
        <taxon>Ecdysozoa</taxon>
        <taxon>Arthropoda</taxon>
        <taxon>Hexapoda</taxon>
        <taxon>Insecta</taxon>
        <taxon>Pterygota</taxon>
        <taxon>Neoptera</taxon>
        <taxon>Paraneoptera</taxon>
        <taxon>Psocodea</taxon>
        <taxon>Troctomorpha</taxon>
        <taxon>Phthiraptera</taxon>
        <taxon>Anoplura</taxon>
        <taxon>Polyplacidae</taxon>
        <taxon>Polyplax</taxon>
    </lineage>
</organism>
<reference evidence="2 3" key="1">
    <citation type="submission" date="2023-10" db="EMBL/GenBank/DDBJ databases">
        <title>Genomes of two closely related lineages of the louse Polyplax serrata with different host specificities.</title>
        <authorList>
            <person name="Martinu J."/>
            <person name="Tarabai H."/>
            <person name="Stefka J."/>
            <person name="Hypsa V."/>
        </authorList>
    </citation>
    <scope>NUCLEOTIDE SEQUENCE [LARGE SCALE GENOMIC DNA]</scope>
    <source>
        <strain evidence="2">HR10_N</strain>
    </source>
</reference>
<comment type="caution">
    <text evidence="2">The sequence shown here is derived from an EMBL/GenBank/DDBJ whole genome shotgun (WGS) entry which is preliminary data.</text>
</comment>
<proteinExistence type="predicted"/>
<accession>A0AAN8Q358</accession>